<accession>A0AA86RPL7</accession>
<evidence type="ECO:0000313" key="2">
    <source>
        <dbReference type="EMBL" id="CAL6107010.1"/>
    </source>
</evidence>
<comment type="caution">
    <text evidence="1">The sequence shown here is derived from an EMBL/GenBank/DDBJ whole genome shotgun (WGS) entry which is preliminary data.</text>
</comment>
<sequence length="147" mass="17383">MLNGCDLYEISALRPLINLEFLSISQNNIYYFYPIRSLDCEVEANYNLHTKSSDFFSFFDVKNKSAFIKKQPSEQQTFLAEKMKSIDITTSYVRDINAKRKNCLSKKQSTANKLVLLQQKQSELFLQFTNQTLYYFKMLEGQFEQYQ</sequence>
<organism evidence="1">
    <name type="scientific">Hexamita inflata</name>
    <dbReference type="NCBI Taxonomy" id="28002"/>
    <lineage>
        <taxon>Eukaryota</taxon>
        <taxon>Metamonada</taxon>
        <taxon>Diplomonadida</taxon>
        <taxon>Hexamitidae</taxon>
        <taxon>Hexamitinae</taxon>
        <taxon>Hexamita</taxon>
    </lineage>
</organism>
<evidence type="ECO:0000313" key="1">
    <source>
        <dbReference type="EMBL" id="CAI9970340.1"/>
    </source>
</evidence>
<protein>
    <submittedName>
        <fullName evidence="2">Hypothetical_protein</fullName>
    </submittedName>
</protein>
<evidence type="ECO:0000313" key="3">
    <source>
        <dbReference type="Proteomes" id="UP001642409"/>
    </source>
</evidence>
<gene>
    <name evidence="1" type="ORF">HINF_LOCUS57985</name>
    <name evidence="2" type="ORF">HINF_LOCUS74173</name>
</gene>
<dbReference type="EMBL" id="CAXDID020000624">
    <property type="protein sequence ID" value="CAL6107010.1"/>
    <property type="molecule type" value="Genomic_DNA"/>
</dbReference>
<proteinExistence type="predicted"/>
<reference evidence="2 3" key="2">
    <citation type="submission" date="2024-07" db="EMBL/GenBank/DDBJ databases">
        <authorList>
            <person name="Akdeniz Z."/>
        </authorList>
    </citation>
    <scope>NUCLEOTIDE SEQUENCE [LARGE SCALE GENOMIC DNA]</scope>
</reference>
<dbReference type="AlphaFoldDB" id="A0AA86RPL7"/>
<name>A0AA86RPL7_9EUKA</name>
<dbReference type="Proteomes" id="UP001642409">
    <property type="component" value="Unassembled WGS sequence"/>
</dbReference>
<dbReference type="EMBL" id="CATOUU010001069">
    <property type="protein sequence ID" value="CAI9970340.1"/>
    <property type="molecule type" value="Genomic_DNA"/>
</dbReference>
<keyword evidence="3" id="KW-1185">Reference proteome</keyword>
<reference evidence="1" key="1">
    <citation type="submission" date="2023-06" db="EMBL/GenBank/DDBJ databases">
        <authorList>
            <person name="Kurt Z."/>
        </authorList>
    </citation>
    <scope>NUCLEOTIDE SEQUENCE</scope>
</reference>